<evidence type="ECO:0000256" key="1">
    <source>
        <dbReference type="ARBA" id="ARBA00004370"/>
    </source>
</evidence>
<proteinExistence type="predicted"/>
<evidence type="ECO:0000256" key="2">
    <source>
        <dbReference type="ARBA" id="ARBA00022448"/>
    </source>
</evidence>
<evidence type="ECO:0000256" key="4">
    <source>
        <dbReference type="ARBA" id="ARBA00023065"/>
    </source>
</evidence>
<comment type="subcellular location">
    <subcellularLocation>
        <location evidence="1">Membrane</location>
    </subcellularLocation>
</comment>
<keyword evidence="5" id="KW-0472">Membrane</keyword>
<dbReference type="GO" id="GO:0016020">
    <property type="term" value="C:membrane"/>
    <property type="evidence" value="ECO:0007669"/>
    <property type="project" value="UniProtKB-SubCell"/>
</dbReference>
<keyword evidence="4" id="KW-0406">Ion transport</keyword>
<dbReference type="STRING" id="1088818.A0A2I0AI15"/>
<keyword evidence="7" id="KW-0378">Hydrolase</keyword>
<sequence length="187" mass="20295">MSIFSHCVSSKGQPIFPFKGTGNPEANRHQPTPLPLQNVHYKKEFGGGSSSKRSIPAIKADEERASVLRPAEFEALFLGPPLLQMEKEESKPIQESMAAILAVSVSSAVELDERQVDLIARKMKKITGFTNLRMEKTIDPSLIAGFVISYGDDGSQIIDLSVKGQLANLAARVESTDQWNASHGGST</sequence>
<dbReference type="EC" id="3.6.3.14" evidence="7"/>
<keyword evidence="2" id="KW-0813">Transport</keyword>
<dbReference type="GO" id="GO:0016787">
    <property type="term" value="F:hydrolase activity"/>
    <property type="evidence" value="ECO:0007669"/>
    <property type="project" value="UniProtKB-KW"/>
</dbReference>
<dbReference type="AlphaFoldDB" id="A0A2I0AI15"/>
<organism evidence="7 8">
    <name type="scientific">Apostasia shenzhenica</name>
    <dbReference type="NCBI Taxonomy" id="1088818"/>
    <lineage>
        <taxon>Eukaryota</taxon>
        <taxon>Viridiplantae</taxon>
        <taxon>Streptophyta</taxon>
        <taxon>Embryophyta</taxon>
        <taxon>Tracheophyta</taxon>
        <taxon>Spermatophyta</taxon>
        <taxon>Magnoliopsida</taxon>
        <taxon>Liliopsida</taxon>
        <taxon>Asparagales</taxon>
        <taxon>Orchidaceae</taxon>
        <taxon>Apostasioideae</taxon>
        <taxon>Apostasia</taxon>
    </lineage>
</organism>
<dbReference type="PANTHER" id="PTHR11910">
    <property type="entry name" value="ATP SYNTHASE DELTA CHAIN"/>
    <property type="match status" value="1"/>
</dbReference>
<evidence type="ECO:0000256" key="5">
    <source>
        <dbReference type="ARBA" id="ARBA00023136"/>
    </source>
</evidence>
<keyword evidence="8" id="KW-1185">Reference proteome</keyword>
<dbReference type="PRINTS" id="PR00125">
    <property type="entry name" value="ATPASEDELTA"/>
</dbReference>
<evidence type="ECO:0000313" key="7">
    <source>
        <dbReference type="EMBL" id="PKA55181.1"/>
    </source>
</evidence>
<dbReference type="Proteomes" id="UP000236161">
    <property type="component" value="Unassembled WGS sequence"/>
</dbReference>
<dbReference type="Pfam" id="PF00213">
    <property type="entry name" value="OSCP"/>
    <property type="match status" value="1"/>
</dbReference>
<dbReference type="InterPro" id="IPR000711">
    <property type="entry name" value="ATPase_OSCP/dsu"/>
</dbReference>
<keyword evidence="6" id="KW-0066">ATP synthesis</keyword>
<reference evidence="7 8" key="1">
    <citation type="journal article" date="2017" name="Nature">
        <title>The Apostasia genome and the evolution of orchids.</title>
        <authorList>
            <person name="Zhang G.Q."/>
            <person name="Liu K.W."/>
            <person name="Li Z."/>
            <person name="Lohaus R."/>
            <person name="Hsiao Y.Y."/>
            <person name="Niu S.C."/>
            <person name="Wang J.Y."/>
            <person name="Lin Y.C."/>
            <person name="Xu Q."/>
            <person name="Chen L.J."/>
            <person name="Yoshida K."/>
            <person name="Fujiwara S."/>
            <person name="Wang Z.W."/>
            <person name="Zhang Y.Q."/>
            <person name="Mitsuda N."/>
            <person name="Wang M."/>
            <person name="Liu G.H."/>
            <person name="Pecoraro L."/>
            <person name="Huang H.X."/>
            <person name="Xiao X.J."/>
            <person name="Lin M."/>
            <person name="Wu X.Y."/>
            <person name="Wu W.L."/>
            <person name="Chen Y.Y."/>
            <person name="Chang S.B."/>
            <person name="Sakamoto S."/>
            <person name="Ohme-Takagi M."/>
            <person name="Yagi M."/>
            <person name="Zeng S.J."/>
            <person name="Shen C.Y."/>
            <person name="Yeh C.M."/>
            <person name="Luo Y.B."/>
            <person name="Tsai W.C."/>
            <person name="Van de Peer Y."/>
            <person name="Liu Z.J."/>
        </authorList>
    </citation>
    <scope>NUCLEOTIDE SEQUENCE [LARGE SCALE GENOMIC DNA]</scope>
    <source>
        <strain evidence="8">cv. Shenzhen</strain>
        <tissue evidence="7">Stem</tissue>
    </source>
</reference>
<dbReference type="EMBL" id="KZ451980">
    <property type="protein sequence ID" value="PKA55181.1"/>
    <property type="molecule type" value="Genomic_DNA"/>
</dbReference>
<evidence type="ECO:0000313" key="8">
    <source>
        <dbReference type="Proteomes" id="UP000236161"/>
    </source>
</evidence>
<dbReference type="GO" id="GO:0046933">
    <property type="term" value="F:proton-transporting ATP synthase activity, rotational mechanism"/>
    <property type="evidence" value="ECO:0007669"/>
    <property type="project" value="InterPro"/>
</dbReference>
<name>A0A2I0AI15_9ASPA</name>
<evidence type="ECO:0000256" key="6">
    <source>
        <dbReference type="ARBA" id="ARBA00023310"/>
    </source>
</evidence>
<gene>
    <name evidence="7" type="primary">ATPD</name>
    <name evidence="7" type="ORF">AXF42_Ash003818</name>
</gene>
<keyword evidence="3" id="KW-0375">Hydrogen ion transport</keyword>
<protein>
    <submittedName>
        <fullName evidence="7">ATP synthase delta chain, chloroplastic</fullName>
        <ecNumber evidence="7">3.6.3.14</ecNumber>
    </submittedName>
</protein>
<evidence type="ECO:0000256" key="3">
    <source>
        <dbReference type="ARBA" id="ARBA00022781"/>
    </source>
</evidence>
<dbReference type="OrthoDB" id="1262810at2759"/>
<accession>A0A2I0AI15</accession>